<keyword evidence="3" id="KW-1185">Reference proteome</keyword>
<protein>
    <submittedName>
        <fullName evidence="2">Uncharacterized protein</fullName>
    </submittedName>
</protein>
<dbReference type="Proteomes" id="UP000032458">
    <property type="component" value="Unassembled WGS sequence"/>
</dbReference>
<gene>
    <name evidence="2" type="ORF">SNA_25780</name>
</gene>
<reference evidence="2 3" key="1">
    <citation type="submission" date="2014-09" db="EMBL/GenBank/DDBJ databases">
        <title>Draft genome sequence of Streptomyces natalensis ATCC 27448, producer of the antifungal pimaricin.</title>
        <authorList>
            <person name="Mendes M.V."/>
            <person name="Beites T."/>
            <person name="Pires S."/>
            <person name="Santos C.L."/>
            <person name="Moradas-Ferreira P."/>
        </authorList>
    </citation>
    <scope>NUCLEOTIDE SEQUENCE [LARGE SCALE GENOMIC DNA]</scope>
    <source>
        <strain evidence="2 3">ATCC 27448</strain>
    </source>
</reference>
<comment type="caution">
    <text evidence="2">The sequence shown here is derived from an EMBL/GenBank/DDBJ whole genome shotgun (WGS) entry which is preliminary data.</text>
</comment>
<dbReference type="RefSeq" id="WP_030064114.1">
    <property type="nucleotide sequence ID" value="NZ_JRKI01000033.1"/>
</dbReference>
<accession>A0A0D7CH82</accession>
<evidence type="ECO:0000313" key="2">
    <source>
        <dbReference type="EMBL" id="KIZ15634.1"/>
    </source>
</evidence>
<feature type="region of interest" description="Disordered" evidence="1">
    <location>
        <begin position="131"/>
        <end position="167"/>
    </location>
</feature>
<dbReference type="EMBL" id="JRKI01000033">
    <property type="protein sequence ID" value="KIZ15634.1"/>
    <property type="molecule type" value="Genomic_DNA"/>
</dbReference>
<dbReference type="AlphaFoldDB" id="A0A0D7CH82"/>
<proteinExistence type="predicted"/>
<organism evidence="2 3">
    <name type="scientific">Streptomyces natalensis ATCC 27448</name>
    <dbReference type="NCBI Taxonomy" id="1240678"/>
    <lineage>
        <taxon>Bacteria</taxon>
        <taxon>Bacillati</taxon>
        <taxon>Actinomycetota</taxon>
        <taxon>Actinomycetes</taxon>
        <taxon>Kitasatosporales</taxon>
        <taxon>Streptomycetaceae</taxon>
        <taxon>Streptomyces</taxon>
    </lineage>
</organism>
<sequence length="167" mass="18842">MPDIEPTPAAEFIYDDDSFAADAGELDLTTWDDVDIQDTQRVGTTQYTRGVLKGTTQERIWAEYDWGQGLRNTEEVTNSQEMSGSRVENVWNAITGPQAPTDTEQQIDHQNTVVLSQRAEELKTLTEYEHELGTPVGTPSDHARPEPRVPEPQGIEHAYDDDFEMDM</sequence>
<evidence type="ECO:0000256" key="1">
    <source>
        <dbReference type="SAM" id="MobiDB-lite"/>
    </source>
</evidence>
<dbReference type="PATRIC" id="fig|1240678.4.peg.5489"/>
<evidence type="ECO:0000313" key="3">
    <source>
        <dbReference type="Proteomes" id="UP000032458"/>
    </source>
</evidence>
<name>A0A0D7CH82_9ACTN</name>